<keyword evidence="7" id="KW-0812">Transmembrane</keyword>
<evidence type="ECO:0000256" key="3">
    <source>
        <dbReference type="ARBA" id="ARBA00022525"/>
    </source>
</evidence>
<dbReference type="RefSeq" id="WP_076372666.1">
    <property type="nucleotide sequence ID" value="NZ_FTMX01000013.1"/>
</dbReference>
<evidence type="ECO:0000256" key="4">
    <source>
        <dbReference type="ARBA" id="ARBA00022729"/>
    </source>
</evidence>
<keyword evidence="3" id="KW-0964">Secreted</keyword>
<evidence type="ECO:0000256" key="2">
    <source>
        <dbReference type="ARBA" id="ARBA00022512"/>
    </source>
</evidence>
<dbReference type="NCBIfam" id="TIGR01167">
    <property type="entry name" value="LPXTG_anchor"/>
    <property type="match status" value="1"/>
</dbReference>
<dbReference type="AlphaFoldDB" id="A0A9X8WNC6"/>
<comment type="caution">
    <text evidence="10">The sequence shown here is derived from an EMBL/GenBank/DDBJ whole genome shotgun (WGS) entry which is preliminary data.</text>
</comment>
<reference evidence="10 11" key="1">
    <citation type="submission" date="2017-01" db="EMBL/GenBank/DDBJ databases">
        <authorList>
            <person name="Varghese N."/>
            <person name="Submissions S."/>
        </authorList>
    </citation>
    <scope>NUCLEOTIDE SEQUENCE [LARGE SCALE GENOMIC DNA]</scope>
    <source>
        <strain evidence="10 11">RUG2-6</strain>
    </source>
</reference>
<dbReference type="Pfam" id="PF00746">
    <property type="entry name" value="Gram_pos_anchor"/>
    <property type="match status" value="1"/>
</dbReference>
<evidence type="ECO:0000313" key="11">
    <source>
        <dbReference type="Proteomes" id="UP000185829"/>
    </source>
</evidence>
<feature type="signal peptide" evidence="8">
    <location>
        <begin position="1"/>
        <end position="25"/>
    </location>
</feature>
<proteinExistence type="predicted"/>
<feature type="chain" id="PRO_5040915533" evidence="8">
    <location>
        <begin position="26"/>
        <end position="114"/>
    </location>
</feature>
<organism evidence="10 11">
    <name type="scientific">Peribacillus simplex</name>
    <dbReference type="NCBI Taxonomy" id="1478"/>
    <lineage>
        <taxon>Bacteria</taxon>
        <taxon>Bacillati</taxon>
        <taxon>Bacillota</taxon>
        <taxon>Bacilli</taxon>
        <taxon>Bacillales</taxon>
        <taxon>Bacillaceae</taxon>
        <taxon>Peribacillus</taxon>
    </lineage>
</organism>
<dbReference type="EMBL" id="FTMX01000013">
    <property type="protein sequence ID" value="SIS09839.1"/>
    <property type="molecule type" value="Genomic_DNA"/>
</dbReference>
<dbReference type="Proteomes" id="UP000185829">
    <property type="component" value="Unassembled WGS sequence"/>
</dbReference>
<evidence type="ECO:0000256" key="6">
    <source>
        <dbReference type="SAM" id="MobiDB-lite"/>
    </source>
</evidence>
<feature type="transmembrane region" description="Helical" evidence="7">
    <location>
        <begin position="86"/>
        <end position="104"/>
    </location>
</feature>
<evidence type="ECO:0000313" key="10">
    <source>
        <dbReference type="EMBL" id="SIS09839.1"/>
    </source>
</evidence>
<name>A0A9X8WNC6_9BACI</name>
<feature type="compositionally biased region" description="Low complexity" evidence="6">
    <location>
        <begin position="56"/>
        <end position="68"/>
    </location>
</feature>
<keyword evidence="4 8" id="KW-0732">Signal</keyword>
<protein>
    <submittedName>
        <fullName evidence="10">LPXTG-motif cell wall anchor domain-containing protein</fullName>
    </submittedName>
</protein>
<evidence type="ECO:0000256" key="7">
    <source>
        <dbReference type="SAM" id="Phobius"/>
    </source>
</evidence>
<sequence>MVKKSIIYISILIVLLGTNFSNVHAESSSSYGSDSNVGFYGEYIHKKDSDSNKSPESGVSGNESNENGASNDAGPEKLPQTGDQSSTQNMFLGALVILLAFFLLQRKSLRVIDK</sequence>
<evidence type="ECO:0000256" key="5">
    <source>
        <dbReference type="ARBA" id="ARBA00023088"/>
    </source>
</evidence>
<keyword evidence="2" id="KW-0134">Cell wall</keyword>
<feature type="domain" description="Gram-positive cocci surface proteins LPxTG" evidence="9">
    <location>
        <begin position="75"/>
        <end position="107"/>
    </location>
</feature>
<keyword evidence="7" id="KW-1133">Transmembrane helix</keyword>
<evidence type="ECO:0000256" key="1">
    <source>
        <dbReference type="ARBA" id="ARBA00004168"/>
    </source>
</evidence>
<keyword evidence="5" id="KW-0572">Peptidoglycan-anchor</keyword>
<evidence type="ECO:0000256" key="8">
    <source>
        <dbReference type="SAM" id="SignalP"/>
    </source>
</evidence>
<accession>A0A9X8WNC6</accession>
<feature type="region of interest" description="Disordered" evidence="6">
    <location>
        <begin position="47"/>
        <end position="85"/>
    </location>
</feature>
<keyword evidence="7" id="KW-0472">Membrane</keyword>
<comment type="subcellular location">
    <subcellularLocation>
        <location evidence="1">Secreted</location>
        <location evidence="1">Cell wall</location>
        <topology evidence="1">Peptidoglycan-anchor</topology>
    </subcellularLocation>
</comment>
<dbReference type="InterPro" id="IPR019931">
    <property type="entry name" value="LPXTG_anchor"/>
</dbReference>
<gene>
    <name evidence="10" type="ORF">SAMN05878482_11367</name>
</gene>
<evidence type="ECO:0000259" key="9">
    <source>
        <dbReference type="Pfam" id="PF00746"/>
    </source>
</evidence>